<comment type="similarity">
    <text evidence="1">Belongs to the LysR transcriptional regulatory family.</text>
</comment>
<name>A0ABV8P124_9BURK</name>
<dbReference type="Pfam" id="PF00126">
    <property type="entry name" value="HTH_1"/>
    <property type="match status" value="1"/>
</dbReference>
<reference evidence="7" key="1">
    <citation type="journal article" date="2019" name="Int. J. Syst. Evol. Microbiol.">
        <title>The Global Catalogue of Microorganisms (GCM) 10K type strain sequencing project: providing services to taxonomists for standard genome sequencing and annotation.</title>
        <authorList>
            <consortium name="The Broad Institute Genomics Platform"/>
            <consortium name="The Broad Institute Genome Sequencing Center for Infectious Disease"/>
            <person name="Wu L."/>
            <person name="Ma J."/>
        </authorList>
    </citation>
    <scope>NUCLEOTIDE SEQUENCE [LARGE SCALE GENOMIC DNA]</scope>
    <source>
        <strain evidence="7">LMG 24813</strain>
    </source>
</reference>
<evidence type="ECO:0000256" key="1">
    <source>
        <dbReference type="ARBA" id="ARBA00009437"/>
    </source>
</evidence>
<evidence type="ECO:0000313" key="6">
    <source>
        <dbReference type="EMBL" id="MFC4201823.1"/>
    </source>
</evidence>
<dbReference type="RefSeq" id="WP_217964907.1">
    <property type="nucleotide sequence ID" value="NZ_JAHTBN010000004.1"/>
</dbReference>
<dbReference type="InterPro" id="IPR005119">
    <property type="entry name" value="LysR_subst-bd"/>
</dbReference>
<dbReference type="EMBL" id="JBHSBV010000004">
    <property type="protein sequence ID" value="MFC4201823.1"/>
    <property type="molecule type" value="Genomic_DNA"/>
</dbReference>
<dbReference type="InterPro" id="IPR000847">
    <property type="entry name" value="LysR_HTH_N"/>
</dbReference>
<dbReference type="PANTHER" id="PTHR30126">
    <property type="entry name" value="HTH-TYPE TRANSCRIPTIONAL REGULATOR"/>
    <property type="match status" value="1"/>
</dbReference>
<keyword evidence="7" id="KW-1185">Reference proteome</keyword>
<keyword evidence="3" id="KW-0238">DNA-binding</keyword>
<dbReference type="Proteomes" id="UP001595848">
    <property type="component" value="Unassembled WGS sequence"/>
</dbReference>
<evidence type="ECO:0000256" key="4">
    <source>
        <dbReference type="ARBA" id="ARBA00023163"/>
    </source>
</evidence>
<dbReference type="Pfam" id="PF03466">
    <property type="entry name" value="LysR_substrate"/>
    <property type="match status" value="1"/>
</dbReference>
<evidence type="ECO:0000256" key="2">
    <source>
        <dbReference type="ARBA" id="ARBA00023015"/>
    </source>
</evidence>
<keyword evidence="4" id="KW-0804">Transcription</keyword>
<dbReference type="PANTHER" id="PTHR30126:SF40">
    <property type="entry name" value="HTH-TYPE TRANSCRIPTIONAL REGULATOR GLTR"/>
    <property type="match status" value="1"/>
</dbReference>
<proteinExistence type="inferred from homology"/>
<comment type="caution">
    <text evidence="6">The sequence shown here is derived from an EMBL/GenBank/DDBJ whole genome shotgun (WGS) entry which is preliminary data.</text>
</comment>
<sequence length="307" mass="33847">MNRIAMDIRDLRYFRAAAEYGHLGLAAESLHLTQPAITKSIRRLESEIDGKLFSQNGRRLRLTAAGKLLLVRARIVDSSLQQTIRDVRREAQGEEARVRLAASPLVAESLFPRIAAAVRRHAPGLLLDLHIQDSRRLCADVAMGEIDMAVVPAPDTPIGDVAVTHLLDDWLVVACASDHPVLSATKLGHADLCVYDWVLPNEQSPVRRYLNEIFLARGLPPPRCRIEVNSVLAAPGLIGTSQLLAFTSRLSLQDSRFAGQLQEVPHAPVRAARRIALIAQKNISDDPIKRRMAAIIQDEADAIFRGL</sequence>
<feature type="domain" description="HTH lysR-type" evidence="5">
    <location>
        <begin position="6"/>
        <end position="63"/>
    </location>
</feature>
<keyword evidence="2" id="KW-0805">Transcription regulation</keyword>
<gene>
    <name evidence="6" type="ORF">ACFOY1_12750</name>
</gene>
<protein>
    <submittedName>
        <fullName evidence="6">LysR family transcriptional regulator</fullName>
    </submittedName>
</protein>
<evidence type="ECO:0000313" key="7">
    <source>
        <dbReference type="Proteomes" id="UP001595848"/>
    </source>
</evidence>
<organism evidence="6 7">
    <name type="scientific">Candidimonas humi</name>
    <dbReference type="NCBI Taxonomy" id="683355"/>
    <lineage>
        <taxon>Bacteria</taxon>
        <taxon>Pseudomonadati</taxon>
        <taxon>Pseudomonadota</taxon>
        <taxon>Betaproteobacteria</taxon>
        <taxon>Burkholderiales</taxon>
        <taxon>Alcaligenaceae</taxon>
        <taxon>Candidimonas</taxon>
    </lineage>
</organism>
<accession>A0ABV8P124</accession>
<dbReference type="PROSITE" id="PS50931">
    <property type="entry name" value="HTH_LYSR"/>
    <property type="match status" value="1"/>
</dbReference>
<evidence type="ECO:0000259" key="5">
    <source>
        <dbReference type="PROSITE" id="PS50931"/>
    </source>
</evidence>
<evidence type="ECO:0000256" key="3">
    <source>
        <dbReference type="ARBA" id="ARBA00023125"/>
    </source>
</evidence>